<proteinExistence type="predicted"/>
<dbReference type="AlphaFoldDB" id="A0A1M5ICS0"/>
<keyword evidence="3" id="KW-1185">Reference proteome</keyword>
<name>A0A1M5ICS0_9ACTN</name>
<gene>
    <name evidence="2" type="ORF">SAMN05443575_1853</name>
</gene>
<dbReference type="RefSeq" id="WP_073388886.1">
    <property type="nucleotide sequence ID" value="NZ_FQVU01000002.1"/>
</dbReference>
<sequence length="210" mass="22545">MAHDPYDDRDAGIVWLDAEGDEAPVQDPGPVTPRTLSRRTRLALVLGGVGVLAAVTVGVLTRSHDRTDATRADATRSTEATLPQLSIAPIPSSERTFALDEDSHRPQHAIVAAFPGATITGFGVNFADDGSISQRFYNARLGHRTITVVVGPRRTVRDSVSRTAHSVSIEQDLAGRYVKITVRARPGATSASDFAAIQRLVLDTRLLATR</sequence>
<organism evidence="2 3">
    <name type="scientific">Jatrophihabitans endophyticus</name>
    <dbReference type="NCBI Taxonomy" id="1206085"/>
    <lineage>
        <taxon>Bacteria</taxon>
        <taxon>Bacillati</taxon>
        <taxon>Actinomycetota</taxon>
        <taxon>Actinomycetes</taxon>
        <taxon>Jatrophihabitantales</taxon>
        <taxon>Jatrophihabitantaceae</taxon>
        <taxon>Jatrophihabitans</taxon>
    </lineage>
</organism>
<dbReference type="STRING" id="1206085.SAMN05443575_1853"/>
<evidence type="ECO:0000313" key="3">
    <source>
        <dbReference type="Proteomes" id="UP000186132"/>
    </source>
</evidence>
<evidence type="ECO:0000256" key="1">
    <source>
        <dbReference type="SAM" id="Phobius"/>
    </source>
</evidence>
<dbReference type="EMBL" id="FQVU01000002">
    <property type="protein sequence ID" value="SHG26178.1"/>
    <property type="molecule type" value="Genomic_DNA"/>
</dbReference>
<keyword evidence="1" id="KW-0812">Transmembrane</keyword>
<keyword evidence="1" id="KW-0472">Membrane</keyword>
<keyword evidence="1" id="KW-1133">Transmembrane helix</keyword>
<accession>A0A1M5ICS0</accession>
<protein>
    <submittedName>
        <fullName evidence="2">Uncharacterized protein</fullName>
    </submittedName>
</protein>
<evidence type="ECO:0000313" key="2">
    <source>
        <dbReference type="EMBL" id="SHG26178.1"/>
    </source>
</evidence>
<feature type="transmembrane region" description="Helical" evidence="1">
    <location>
        <begin position="42"/>
        <end position="61"/>
    </location>
</feature>
<dbReference type="Proteomes" id="UP000186132">
    <property type="component" value="Unassembled WGS sequence"/>
</dbReference>
<reference evidence="2 3" key="1">
    <citation type="submission" date="2016-11" db="EMBL/GenBank/DDBJ databases">
        <authorList>
            <person name="Jaros S."/>
            <person name="Januszkiewicz K."/>
            <person name="Wedrychowicz H."/>
        </authorList>
    </citation>
    <scope>NUCLEOTIDE SEQUENCE [LARGE SCALE GENOMIC DNA]</scope>
    <source>
        <strain evidence="2 3">DSM 45627</strain>
    </source>
</reference>